<dbReference type="OrthoDB" id="444540at2759"/>
<dbReference type="InParanoid" id="A2EMU5"/>
<dbReference type="SMR" id="A2EMU5"/>
<keyword evidence="2" id="KW-0677">Repeat</keyword>
<evidence type="ECO:0000259" key="4">
    <source>
        <dbReference type="PROSITE" id="PS50222"/>
    </source>
</evidence>
<evidence type="ECO:0000256" key="2">
    <source>
        <dbReference type="ARBA" id="ARBA00022737"/>
    </source>
</evidence>
<dbReference type="GO" id="GO:0005509">
    <property type="term" value="F:calcium ion binding"/>
    <property type="evidence" value="ECO:0007669"/>
    <property type="project" value="InterPro"/>
</dbReference>
<dbReference type="KEGG" id="tva:4763892"/>
<dbReference type="Proteomes" id="UP000001542">
    <property type="component" value="Unassembled WGS sequence"/>
</dbReference>
<dbReference type="GO" id="GO:0043226">
    <property type="term" value="C:organelle"/>
    <property type="evidence" value="ECO:0007669"/>
    <property type="project" value="UniProtKB-ARBA"/>
</dbReference>
<evidence type="ECO:0000256" key="3">
    <source>
        <dbReference type="ARBA" id="ARBA00022837"/>
    </source>
</evidence>
<dbReference type="InterPro" id="IPR051581">
    <property type="entry name" value="Ca-bind"/>
</dbReference>
<sequence length="188" mass="21454">MSVEPLYEEIRQRIIERGAIGIRGIGRLFGIADDDGNKKIDIREEFPKLIHDIGLKYNKDQIAALSKDLDRDGSGAIDYEEFLFRLAKPMSQARIDMVVKAFESIDKDNNGYVDIKDLQAVHNKEKSEAVRVGKVSAAEVFKNLCANYDNGDGKITKDEFINYYRQISPSIDNDEHFILLIKNAWKLE</sequence>
<protein>
    <submittedName>
        <fullName evidence="5">EF hand family protein</fullName>
    </submittedName>
</protein>
<gene>
    <name evidence="5" type="ORF">TVAG_053420</name>
</gene>
<dbReference type="EMBL" id="DS113434">
    <property type="protein sequence ID" value="EAY06018.1"/>
    <property type="molecule type" value="Genomic_DNA"/>
</dbReference>
<name>A2EMU5_TRIV3</name>
<dbReference type="AlphaFoldDB" id="A2EMU5"/>
<evidence type="ECO:0000313" key="6">
    <source>
        <dbReference type="Proteomes" id="UP000001542"/>
    </source>
</evidence>
<dbReference type="STRING" id="5722.A2EMU5"/>
<dbReference type="InterPro" id="IPR002048">
    <property type="entry name" value="EF_hand_dom"/>
</dbReference>
<dbReference type="FunFam" id="1.10.238.10:FF:000178">
    <property type="entry name" value="Calmodulin-2 A"/>
    <property type="match status" value="1"/>
</dbReference>
<dbReference type="VEuPathDB" id="TrichDB:TVAG_053420"/>
<feature type="domain" description="EF-hand" evidence="4">
    <location>
        <begin position="150"/>
        <end position="170"/>
    </location>
</feature>
<reference evidence="5" key="2">
    <citation type="journal article" date="2007" name="Science">
        <title>Draft genome sequence of the sexually transmitted pathogen Trichomonas vaginalis.</title>
        <authorList>
            <person name="Carlton J.M."/>
            <person name="Hirt R.P."/>
            <person name="Silva J.C."/>
            <person name="Delcher A.L."/>
            <person name="Schatz M."/>
            <person name="Zhao Q."/>
            <person name="Wortman J.R."/>
            <person name="Bidwell S.L."/>
            <person name="Alsmark U.C.M."/>
            <person name="Besteiro S."/>
            <person name="Sicheritz-Ponten T."/>
            <person name="Noel C.J."/>
            <person name="Dacks J.B."/>
            <person name="Foster P.G."/>
            <person name="Simillion C."/>
            <person name="Van de Peer Y."/>
            <person name="Miranda-Saavedra D."/>
            <person name="Barton G.J."/>
            <person name="Westrop G.D."/>
            <person name="Mueller S."/>
            <person name="Dessi D."/>
            <person name="Fiori P.L."/>
            <person name="Ren Q."/>
            <person name="Paulsen I."/>
            <person name="Zhang H."/>
            <person name="Bastida-Corcuera F.D."/>
            <person name="Simoes-Barbosa A."/>
            <person name="Brown M.T."/>
            <person name="Hayes R.D."/>
            <person name="Mukherjee M."/>
            <person name="Okumura C.Y."/>
            <person name="Schneider R."/>
            <person name="Smith A.J."/>
            <person name="Vanacova S."/>
            <person name="Villalvazo M."/>
            <person name="Haas B.J."/>
            <person name="Pertea M."/>
            <person name="Feldblyum T.V."/>
            <person name="Utterback T.R."/>
            <person name="Shu C.L."/>
            <person name="Osoegawa K."/>
            <person name="de Jong P.J."/>
            <person name="Hrdy I."/>
            <person name="Horvathova L."/>
            <person name="Zubacova Z."/>
            <person name="Dolezal P."/>
            <person name="Malik S.B."/>
            <person name="Logsdon J.M. Jr."/>
            <person name="Henze K."/>
            <person name="Gupta A."/>
            <person name="Wang C.C."/>
            <person name="Dunne R.L."/>
            <person name="Upcroft J.A."/>
            <person name="Upcroft P."/>
            <person name="White O."/>
            <person name="Salzberg S.L."/>
            <person name="Tang P."/>
            <person name="Chiu C.-H."/>
            <person name="Lee Y.-S."/>
            <person name="Embley T.M."/>
            <person name="Coombs G.H."/>
            <person name="Mottram J.C."/>
            <person name="Tachezy J."/>
            <person name="Fraser-Liggett C.M."/>
            <person name="Johnson P.J."/>
        </authorList>
    </citation>
    <scope>NUCLEOTIDE SEQUENCE [LARGE SCALE GENOMIC DNA]</scope>
    <source>
        <strain evidence="5">G3</strain>
    </source>
</reference>
<dbReference type="PROSITE" id="PS00018">
    <property type="entry name" value="EF_HAND_1"/>
    <property type="match status" value="2"/>
</dbReference>
<feature type="domain" description="EF-hand" evidence="4">
    <location>
        <begin position="57"/>
        <end position="92"/>
    </location>
</feature>
<dbReference type="InterPro" id="IPR018247">
    <property type="entry name" value="EF_Hand_1_Ca_BS"/>
</dbReference>
<dbReference type="PROSITE" id="PS50222">
    <property type="entry name" value="EF_HAND_2"/>
    <property type="match status" value="3"/>
</dbReference>
<dbReference type="PANTHER" id="PTHR34524:SF6">
    <property type="entry name" value="CALCYPHOSINE LIKE"/>
    <property type="match status" value="1"/>
</dbReference>
<dbReference type="RefSeq" id="XP_001318241.1">
    <property type="nucleotide sequence ID" value="XM_001318206.1"/>
</dbReference>
<accession>A2EMU5</accession>
<dbReference type="InterPro" id="IPR011992">
    <property type="entry name" value="EF-hand-dom_pair"/>
</dbReference>
<dbReference type="SUPFAM" id="SSF47473">
    <property type="entry name" value="EF-hand"/>
    <property type="match status" value="1"/>
</dbReference>
<keyword evidence="3" id="KW-0106">Calcium</keyword>
<dbReference type="SMART" id="SM00054">
    <property type="entry name" value="EFh"/>
    <property type="match status" value="4"/>
</dbReference>
<feature type="domain" description="EF-hand" evidence="4">
    <location>
        <begin position="93"/>
        <end position="128"/>
    </location>
</feature>
<dbReference type="eggNOG" id="KOG0032">
    <property type="taxonomic scope" value="Eukaryota"/>
</dbReference>
<dbReference type="VEuPathDB" id="TrichDB:TVAGG3_0755140"/>
<keyword evidence="1" id="KW-0479">Metal-binding</keyword>
<dbReference type="Gene3D" id="1.10.238.10">
    <property type="entry name" value="EF-hand"/>
    <property type="match status" value="2"/>
</dbReference>
<reference evidence="5" key="1">
    <citation type="submission" date="2006-10" db="EMBL/GenBank/DDBJ databases">
        <authorList>
            <person name="Amadeo P."/>
            <person name="Zhao Q."/>
            <person name="Wortman J."/>
            <person name="Fraser-Liggett C."/>
            <person name="Carlton J."/>
        </authorList>
    </citation>
    <scope>NUCLEOTIDE SEQUENCE</scope>
    <source>
        <strain evidence="5">G3</strain>
    </source>
</reference>
<dbReference type="Pfam" id="PF13499">
    <property type="entry name" value="EF-hand_7"/>
    <property type="match status" value="2"/>
</dbReference>
<keyword evidence="6" id="KW-1185">Reference proteome</keyword>
<evidence type="ECO:0000256" key="1">
    <source>
        <dbReference type="ARBA" id="ARBA00022723"/>
    </source>
</evidence>
<evidence type="ECO:0000313" key="5">
    <source>
        <dbReference type="EMBL" id="EAY06018.1"/>
    </source>
</evidence>
<dbReference type="PANTHER" id="PTHR34524">
    <property type="entry name" value="CALCYPHOSIN"/>
    <property type="match status" value="1"/>
</dbReference>
<dbReference type="OMA" id="NHPDYLN"/>
<proteinExistence type="predicted"/>
<organism evidence="5 6">
    <name type="scientific">Trichomonas vaginalis (strain ATCC PRA-98 / G3)</name>
    <dbReference type="NCBI Taxonomy" id="412133"/>
    <lineage>
        <taxon>Eukaryota</taxon>
        <taxon>Metamonada</taxon>
        <taxon>Parabasalia</taxon>
        <taxon>Trichomonadida</taxon>
        <taxon>Trichomonadidae</taxon>
        <taxon>Trichomonas</taxon>
    </lineage>
</organism>